<dbReference type="Pfam" id="PF05977">
    <property type="entry name" value="MFS_3"/>
    <property type="match status" value="1"/>
</dbReference>
<feature type="transmembrane region" description="Helical" evidence="7">
    <location>
        <begin position="321"/>
        <end position="344"/>
    </location>
</feature>
<keyword evidence="6 7" id="KW-0472">Membrane</keyword>
<dbReference type="RefSeq" id="WP_044189386.1">
    <property type="nucleotide sequence ID" value="NZ_JMCB01000006.1"/>
</dbReference>
<feature type="transmembrane region" description="Helical" evidence="7">
    <location>
        <begin position="231"/>
        <end position="258"/>
    </location>
</feature>
<dbReference type="STRING" id="394096.DB31_7773"/>
<evidence type="ECO:0000256" key="7">
    <source>
        <dbReference type="SAM" id="Phobius"/>
    </source>
</evidence>
<feature type="transmembrane region" description="Helical" evidence="7">
    <location>
        <begin position="356"/>
        <end position="374"/>
    </location>
</feature>
<evidence type="ECO:0000256" key="4">
    <source>
        <dbReference type="ARBA" id="ARBA00022692"/>
    </source>
</evidence>
<feature type="transmembrane region" description="Helical" evidence="7">
    <location>
        <begin position="270"/>
        <end position="290"/>
    </location>
</feature>
<feature type="transmembrane region" description="Helical" evidence="7">
    <location>
        <begin position="176"/>
        <end position="195"/>
    </location>
</feature>
<reference evidence="9 10" key="1">
    <citation type="submission" date="2014-04" db="EMBL/GenBank/DDBJ databases">
        <title>Genome assembly of Hyalangium minutum DSM 14724.</title>
        <authorList>
            <person name="Sharma G."/>
            <person name="Subramanian S."/>
        </authorList>
    </citation>
    <scope>NUCLEOTIDE SEQUENCE [LARGE SCALE GENOMIC DNA]</scope>
    <source>
        <strain evidence="9 10">DSM 14724</strain>
    </source>
</reference>
<dbReference type="SUPFAM" id="SSF103473">
    <property type="entry name" value="MFS general substrate transporter"/>
    <property type="match status" value="1"/>
</dbReference>
<dbReference type="PANTHER" id="PTHR23513">
    <property type="entry name" value="INTEGRAL MEMBRANE EFFLUX PROTEIN-RELATED"/>
    <property type="match status" value="1"/>
</dbReference>
<feature type="transmembrane region" description="Helical" evidence="7">
    <location>
        <begin position="21"/>
        <end position="45"/>
    </location>
</feature>
<feature type="domain" description="Major facilitator superfamily (MFS) profile" evidence="8">
    <location>
        <begin position="19"/>
        <end position="409"/>
    </location>
</feature>
<evidence type="ECO:0000256" key="1">
    <source>
        <dbReference type="ARBA" id="ARBA00004651"/>
    </source>
</evidence>
<evidence type="ECO:0000313" key="10">
    <source>
        <dbReference type="Proteomes" id="UP000028725"/>
    </source>
</evidence>
<dbReference type="PROSITE" id="PS00216">
    <property type="entry name" value="SUGAR_TRANSPORT_1"/>
    <property type="match status" value="1"/>
</dbReference>
<gene>
    <name evidence="9" type="ORF">DB31_7773</name>
</gene>
<evidence type="ECO:0000259" key="8">
    <source>
        <dbReference type="PROSITE" id="PS50850"/>
    </source>
</evidence>
<proteinExistence type="predicted"/>
<evidence type="ECO:0000256" key="3">
    <source>
        <dbReference type="ARBA" id="ARBA00022475"/>
    </source>
</evidence>
<keyword evidence="3" id="KW-1003">Cell membrane</keyword>
<keyword evidence="10" id="KW-1185">Reference proteome</keyword>
<dbReference type="InterPro" id="IPR036259">
    <property type="entry name" value="MFS_trans_sf"/>
</dbReference>
<dbReference type="GO" id="GO:0022857">
    <property type="term" value="F:transmembrane transporter activity"/>
    <property type="evidence" value="ECO:0007669"/>
    <property type="project" value="InterPro"/>
</dbReference>
<comment type="caution">
    <text evidence="9">The sequence shown here is derived from an EMBL/GenBank/DDBJ whole genome shotgun (WGS) entry which is preliminary data.</text>
</comment>
<evidence type="ECO:0000313" key="9">
    <source>
        <dbReference type="EMBL" id="KFE68536.1"/>
    </source>
</evidence>
<keyword evidence="2" id="KW-0813">Transport</keyword>
<dbReference type="InterPro" id="IPR005829">
    <property type="entry name" value="Sugar_transporter_CS"/>
</dbReference>
<evidence type="ECO:0000256" key="2">
    <source>
        <dbReference type="ARBA" id="ARBA00022448"/>
    </source>
</evidence>
<dbReference type="EMBL" id="JMCB01000006">
    <property type="protein sequence ID" value="KFE68536.1"/>
    <property type="molecule type" value="Genomic_DNA"/>
</dbReference>
<dbReference type="OrthoDB" id="5494559at2"/>
<feature type="transmembrane region" description="Helical" evidence="7">
    <location>
        <begin position="111"/>
        <end position="136"/>
    </location>
</feature>
<feature type="transmembrane region" description="Helical" evidence="7">
    <location>
        <begin position="84"/>
        <end position="105"/>
    </location>
</feature>
<name>A0A085WLH3_9BACT</name>
<evidence type="ECO:0000256" key="6">
    <source>
        <dbReference type="ARBA" id="ARBA00023136"/>
    </source>
</evidence>
<dbReference type="GO" id="GO:0005886">
    <property type="term" value="C:plasma membrane"/>
    <property type="evidence" value="ECO:0007669"/>
    <property type="project" value="UniProtKB-SubCell"/>
</dbReference>
<feature type="transmembrane region" description="Helical" evidence="7">
    <location>
        <begin position="148"/>
        <end position="170"/>
    </location>
</feature>
<dbReference type="InterPro" id="IPR020846">
    <property type="entry name" value="MFS_dom"/>
</dbReference>
<dbReference type="CDD" id="cd06173">
    <property type="entry name" value="MFS_MefA_like"/>
    <property type="match status" value="1"/>
</dbReference>
<feature type="transmembrane region" description="Helical" evidence="7">
    <location>
        <begin position="297"/>
        <end position="315"/>
    </location>
</feature>
<dbReference type="Gene3D" id="1.20.1250.20">
    <property type="entry name" value="MFS general substrate transporter like domains"/>
    <property type="match status" value="2"/>
</dbReference>
<dbReference type="AlphaFoldDB" id="A0A085WLH3"/>
<evidence type="ECO:0000256" key="5">
    <source>
        <dbReference type="ARBA" id="ARBA00022989"/>
    </source>
</evidence>
<keyword evidence="4 7" id="KW-0812">Transmembrane</keyword>
<dbReference type="PANTHER" id="PTHR23513:SF11">
    <property type="entry name" value="STAPHYLOFERRIN A TRANSPORTER"/>
    <property type="match status" value="1"/>
</dbReference>
<protein>
    <recommendedName>
        <fullName evidence="8">Major facilitator superfamily (MFS) profile domain-containing protein</fullName>
    </recommendedName>
</protein>
<organism evidence="9 10">
    <name type="scientific">Hyalangium minutum</name>
    <dbReference type="NCBI Taxonomy" id="394096"/>
    <lineage>
        <taxon>Bacteria</taxon>
        <taxon>Pseudomonadati</taxon>
        <taxon>Myxococcota</taxon>
        <taxon>Myxococcia</taxon>
        <taxon>Myxococcales</taxon>
        <taxon>Cystobacterineae</taxon>
        <taxon>Archangiaceae</taxon>
        <taxon>Hyalangium</taxon>
    </lineage>
</organism>
<keyword evidence="5 7" id="KW-1133">Transmembrane helix</keyword>
<dbReference type="Proteomes" id="UP000028725">
    <property type="component" value="Unassembled WGS sequence"/>
</dbReference>
<dbReference type="PATRIC" id="fig|394096.3.peg.3813"/>
<sequence length="415" mass="43656">MPALRLQRFSSFRAFEHPGYFAVWIGALVSNIGTWMETLALGVYVTEVTGKAEWTGGVAALSYLPGLLLSPLGGALADRFDRRTYLAVGTLGQMLLAAVLTVLAFTHHLSVPLVAVVAFLNGSISLLSGPAFNALLAELVPAKDMHSALSLSSAQFNLGRVIGPLLATVVLAAGGIQWALLINALSFLSVLVALWKLGPTRSPGPVVLKGLWKVLWADIVRGVDVARKDAGISLVITSTLVIAILVAPFIGLVPVFAIRVFHQGASATSLLVTSQGAGAVTAAVAAGVLVDAFGRKRVLEGVMLLLGLVTALYWLAPTLVWAAVGIFFVGACYMTCLTGIHTVCQTRAPAELRARISSLYGMVLNGGYALGVWLQGALADRVGVRFVTVSCAVFFLALVVTLRLLRPHSFDATEA</sequence>
<dbReference type="PROSITE" id="PS50850">
    <property type="entry name" value="MFS"/>
    <property type="match status" value="1"/>
</dbReference>
<accession>A0A085WLH3</accession>
<comment type="subcellular location">
    <subcellularLocation>
        <location evidence="1">Cell membrane</location>
        <topology evidence="1">Multi-pass membrane protein</topology>
    </subcellularLocation>
</comment>
<feature type="transmembrane region" description="Helical" evidence="7">
    <location>
        <begin position="386"/>
        <end position="405"/>
    </location>
</feature>
<dbReference type="InterPro" id="IPR010290">
    <property type="entry name" value="TM_effector"/>
</dbReference>
<feature type="transmembrane region" description="Helical" evidence="7">
    <location>
        <begin position="57"/>
        <end position="77"/>
    </location>
</feature>